<comment type="similarity">
    <text evidence="1">Belongs to the glycosyl hydrolase 16 family.</text>
</comment>
<dbReference type="GO" id="GO:0004553">
    <property type="term" value="F:hydrolase activity, hydrolyzing O-glycosyl compounds"/>
    <property type="evidence" value="ECO:0007669"/>
    <property type="project" value="InterPro"/>
</dbReference>
<proteinExistence type="inferred from homology"/>
<feature type="domain" description="GH16" evidence="3">
    <location>
        <begin position="27"/>
        <end position="379"/>
    </location>
</feature>
<evidence type="ECO:0000313" key="4">
    <source>
        <dbReference type="EMBL" id="KAG5670658.1"/>
    </source>
</evidence>
<keyword evidence="2" id="KW-0732">Signal</keyword>
<gene>
    <name evidence="4" type="ORF">PVAND_000906</name>
</gene>
<dbReference type="Pfam" id="PF00722">
    <property type="entry name" value="Glyco_hydro_16"/>
    <property type="match status" value="1"/>
</dbReference>
<dbReference type="GO" id="GO:0005975">
    <property type="term" value="P:carbohydrate metabolic process"/>
    <property type="evidence" value="ECO:0007669"/>
    <property type="project" value="InterPro"/>
</dbReference>
<dbReference type="InterPro" id="IPR000757">
    <property type="entry name" value="Beta-glucanase-like"/>
</dbReference>
<feature type="signal peptide" evidence="2">
    <location>
        <begin position="1"/>
        <end position="22"/>
    </location>
</feature>
<evidence type="ECO:0000259" key="3">
    <source>
        <dbReference type="PROSITE" id="PS51762"/>
    </source>
</evidence>
<comment type="caution">
    <text evidence="4">The sequence shown here is derived from an EMBL/GenBank/DDBJ whole genome shotgun (WGS) entry which is preliminary data.</text>
</comment>
<evidence type="ECO:0000256" key="1">
    <source>
        <dbReference type="ARBA" id="ARBA00006865"/>
    </source>
</evidence>
<name>A0A9J6BLL3_POLVA</name>
<protein>
    <recommendedName>
        <fullName evidence="3">GH16 domain-containing protein</fullName>
    </recommendedName>
</protein>
<organism evidence="4 5">
    <name type="scientific">Polypedilum vanderplanki</name>
    <name type="common">Sleeping chironomid midge</name>
    <dbReference type="NCBI Taxonomy" id="319348"/>
    <lineage>
        <taxon>Eukaryota</taxon>
        <taxon>Metazoa</taxon>
        <taxon>Ecdysozoa</taxon>
        <taxon>Arthropoda</taxon>
        <taxon>Hexapoda</taxon>
        <taxon>Insecta</taxon>
        <taxon>Pterygota</taxon>
        <taxon>Neoptera</taxon>
        <taxon>Endopterygota</taxon>
        <taxon>Diptera</taxon>
        <taxon>Nematocera</taxon>
        <taxon>Chironomoidea</taxon>
        <taxon>Chironomidae</taxon>
        <taxon>Chironominae</taxon>
        <taxon>Polypedilum</taxon>
        <taxon>Polypedilum</taxon>
    </lineage>
</organism>
<evidence type="ECO:0000313" key="5">
    <source>
        <dbReference type="Proteomes" id="UP001107558"/>
    </source>
</evidence>
<reference evidence="4" key="1">
    <citation type="submission" date="2021-03" db="EMBL/GenBank/DDBJ databases">
        <title>Chromosome level genome of the anhydrobiotic midge Polypedilum vanderplanki.</title>
        <authorList>
            <person name="Yoshida Y."/>
            <person name="Kikawada T."/>
            <person name="Gusev O."/>
        </authorList>
    </citation>
    <scope>NUCLEOTIDE SEQUENCE</scope>
    <source>
        <strain evidence="4">NIAS01</strain>
        <tissue evidence="4">Whole body or cell culture</tissue>
    </source>
</reference>
<dbReference type="AlphaFoldDB" id="A0A9J6BLL3"/>
<dbReference type="InterPro" id="IPR013320">
    <property type="entry name" value="ConA-like_dom_sf"/>
</dbReference>
<dbReference type="Proteomes" id="UP001107558">
    <property type="component" value="Chromosome 3"/>
</dbReference>
<accession>A0A9J6BLL3</accession>
<feature type="chain" id="PRO_5039887440" description="GH16 domain-containing protein" evidence="2">
    <location>
        <begin position="23"/>
        <end position="379"/>
    </location>
</feature>
<dbReference type="Gene3D" id="2.60.120.200">
    <property type="match status" value="1"/>
</dbReference>
<dbReference type="PANTHER" id="PTHR10963">
    <property type="entry name" value="GLYCOSYL HYDROLASE-RELATED"/>
    <property type="match status" value="1"/>
</dbReference>
<dbReference type="EMBL" id="JADBJN010000003">
    <property type="protein sequence ID" value="KAG5670658.1"/>
    <property type="molecule type" value="Genomic_DNA"/>
</dbReference>
<evidence type="ECO:0000256" key="2">
    <source>
        <dbReference type="SAM" id="SignalP"/>
    </source>
</evidence>
<dbReference type="InterPro" id="IPR050546">
    <property type="entry name" value="Glycosyl_Hydrlase_16"/>
</dbReference>
<dbReference type="OrthoDB" id="4781at2759"/>
<dbReference type="PANTHER" id="PTHR10963:SF55">
    <property type="entry name" value="GLYCOSIDE HYDROLASE FAMILY 16 PROTEIN"/>
    <property type="match status" value="1"/>
</dbReference>
<dbReference type="SUPFAM" id="SSF49899">
    <property type="entry name" value="Concanavalin A-like lectins/glucanases"/>
    <property type="match status" value="1"/>
</dbReference>
<keyword evidence="5" id="KW-1185">Reference proteome</keyword>
<dbReference type="PROSITE" id="PS51762">
    <property type="entry name" value="GH16_2"/>
    <property type="match status" value="1"/>
</dbReference>
<sequence length="379" mass="43358">MLITKHLLLEISLTIFIRLSLAQISVTTASGTRAPVGPFRRGQLIFEDNFEFLDHEKWEHENTMAGGGNNEFQFYTNNRSNSYCEDGKLHIVPTPFGLDTGEDFLRSGTLDIHGGQPADYCTNHANNGCLRTGTQESILPPIKSARMRTVQSFNFKYGILEIRAKNPTGDWLWPALWLMPKKSVYGTWPSSGEIDLMEARGNLKVVEPDGKDMGVQRVESTLHFGPSWYLNGFYLTNFETHRDEGFNNDFHVYRLGWTETTMEFSVDNKVIGFVNASETGGFWKRGLFDEKEPGRDNPWKHGTIMAPFDQEFFIIMNVAVGSTVYFGDDLINDPEKPWRNDDEFAMTKFWDARNDWLPTWNIGTDSSHLQVDYVRVYAL</sequence>